<evidence type="ECO:0000256" key="1">
    <source>
        <dbReference type="ARBA" id="ARBA00022741"/>
    </source>
</evidence>
<dbReference type="Pfam" id="PF13424">
    <property type="entry name" value="TPR_12"/>
    <property type="match status" value="1"/>
</dbReference>
<sequence>LSPTLSGWRFSHGLLRDAAYEGLSYRRRRELHGRAARAIEQSAVGDEAAEVLSLHWLRAEEWDRTWRYARIAGERARALWANADAATFYQRAAEAARRLRLGGPDVLAVAEALGDVAELSADYGPARAAYAWGRRFAPEAVDRARLLRKLGVLHEREGHYRAALACYSRARTLLARDAGSGDPRPGTGAERAELDLASAGVMLREGRYRAGIRFASAAARDAEAAGHDRPLAHALYLQHALSVFLGEFPDHLAERSLGIFERLGDLVGAGNALNNLGISAYYRGCWPESRAYYERSREARARSGDIVGAATEENNIAEILSDQGRFDDARSLLESARAAWTAAG</sequence>
<comment type="caution">
    <text evidence="4">The sequence shown here is derived from an EMBL/GenBank/DDBJ whole genome shotgun (WGS) entry which is preliminary data.</text>
</comment>
<proteinExistence type="predicted"/>
<evidence type="ECO:0000256" key="3">
    <source>
        <dbReference type="PROSITE-ProRule" id="PRU00339"/>
    </source>
</evidence>
<feature type="non-terminal residue" evidence="4">
    <location>
        <position position="344"/>
    </location>
</feature>
<gene>
    <name evidence="4" type="ORF">GHK86_09795</name>
</gene>
<dbReference type="SUPFAM" id="SSF48452">
    <property type="entry name" value="TPR-like"/>
    <property type="match status" value="2"/>
</dbReference>
<dbReference type="InterPro" id="IPR019734">
    <property type="entry name" value="TPR_rpt"/>
</dbReference>
<name>A0ABW9QUA2_9ACTN</name>
<keyword evidence="5" id="KW-1185">Reference proteome</keyword>
<keyword evidence="1" id="KW-0547">Nucleotide-binding</keyword>
<dbReference type="Proteomes" id="UP000437736">
    <property type="component" value="Unassembled WGS sequence"/>
</dbReference>
<reference evidence="4 5" key="1">
    <citation type="submission" date="2019-11" db="EMBL/GenBank/DDBJ databases">
        <title>Acidiferrimicrobium australis gen. nov., sp. nov., an acidophilic and obligately heterotrophic, member of the Actinobacteria that catalyses dissimilatory oxido- reduction of iron isolated from metal-rich acidic water in Chile.</title>
        <authorList>
            <person name="Gonzalez D."/>
            <person name="Huber K."/>
            <person name="Hedrich S."/>
            <person name="Rojas-Villalobos C."/>
            <person name="Quatrini R."/>
            <person name="Dinamarca M.A."/>
            <person name="Schwarz A."/>
            <person name="Canales C."/>
            <person name="Nancucheo I."/>
        </authorList>
    </citation>
    <scope>NUCLEOTIDE SEQUENCE [LARGE SCALE GENOMIC DNA]</scope>
    <source>
        <strain evidence="4 5">USS-CCA1</strain>
    </source>
</reference>
<evidence type="ECO:0000313" key="4">
    <source>
        <dbReference type="EMBL" id="MST33009.1"/>
    </source>
</evidence>
<organism evidence="4 5">
    <name type="scientific">Acidiferrimicrobium australe</name>
    <dbReference type="NCBI Taxonomy" id="2664430"/>
    <lineage>
        <taxon>Bacteria</taxon>
        <taxon>Bacillati</taxon>
        <taxon>Actinomycetota</taxon>
        <taxon>Acidimicrobiia</taxon>
        <taxon>Acidimicrobiales</taxon>
        <taxon>Acidimicrobiaceae</taxon>
        <taxon>Acidiferrimicrobium</taxon>
    </lineage>
</organism>
<accession>A0ABW9QUA2</accession>
<protein>
    <submittedName>
        <fullName evidence="4">Tetratricopeptide repeat protein</fullName>
    </submittedName>
</protein>
<feature type="non-terminal residue" evidence="4">
    <location>
        <position position="1"/>
    </location>
</feature>
<keyword evidence="2" id="KW-0067">ATP-binding</keyword>
<dbReference type="InterPro" id="IPR011990">
    <property type="entry name" value="TPR-like_helical_dom_sf"/>
</dbReference>
<keyword evidence="3" id="KW-0802">TPR repeat</keyword>
<dbReference type="EMBL" id="WJHE01000454">
    <property type="protein sequence ID" value="MST33009.1"/>
    <property type="molecule type" value="Genomic_DNA"/>
</dbReference>
<evidence type="ECO:0000313" key="5">
    <source>
        <dbReference type="Proteomes" id="UP000437736"/>
    </source>
</evidence>
<evidence type="ECO:0000256" key="2">
    <source>
        <dbReference type="ARBA" id="ARBA00022840"/>
    </source>
</evidence>
<dbReference type="PANTHER" id="PTHR16305:SF28">
    <property type="entry name" value="GUANYLATE CYCLASE DOMAIN-CONTAINING PROTEIN"/>
    <property type="match status" value="1"/>
</dbReference>
<feature type="repeat" description="TPR" evidence="3">
    <location>
        <begin position="144"/>
        <end position="177"/>
    </location>
</feature>
<dbReference type="PROSITE" id="PS50005">
    <property type="entry name" value="TPR"/>
    <property type="match status" value="1"/>
</dbReference>
<dbReference type="Gene3D" id="1.25.40.10">
    <property type="entry name" value="Tetratricopeptide repeat domain"/>
    <property type="match status" value="2"/>
</dbReference>
<dbReference type="PANTHER" id="PTHR16305">
    <property type="entry name" value="TESTICULAR SOLUBLE ADENYLYL CYCLASE"/>
    <property type="match status" value="1"/>
</dbReference>
<dbReference type="SMART" id="SM00028">
    <property type="entry name" value="TPR"/>
    <property type="match status" value="3"/>
</dbReference>